<dbReference type="EMBL" id="JAGMUU010000001">
    <property type="protein sequence ID" value="KAH7163076.1"/>
    <property type="molecule type" value="Genomic_DNA"/>
</dbReference>
<evidence type="ECO:0000256" key="1">
    <source>
        <dbReference type="SAM" id="MobiDB-lite"/>
    </source>
</evidence>
<organism evidence="3 4">
    <name type="scientific">Dactylonectria estremocensis</name>
    <dbReference type="NCBI Taxonomy" id="1079267"/>
    <lineage>
        <taxon>Eukaryota</taxon>
        <taxon>Fungi</taxon>
        <taxon>Dikarya</taxon>
        <taxon>Ascomycota</taxon>
        <taxon>Pezizomycotina</taxon>
        <taxon>Sordariomycetes</taxon>
        <taxon>Hypocreomycetidae</taxon>
        <taxon>Hypocreales</taxon>
        <taxon>Nectriaceae</taxon>
        <taxon>Dactylonectria</taxon>
    </lineage>
</organism>
<evidence type="ECO:0000313" key="3">
    <source>
        <dbReference type="EMBL" id="KAH7163076.1"/>
    </source>
</evidence>
<reference evidence="3" key="1">
    <citation type="journal article" date="2021" name="Nat. Commun.">
        <title>Genetic determinants of endophytism in the Arabidopsis root mycobiome.</title>
        <authorList>
            <person name="Mesny F."/>
            <person name="Miyauchi S."/>
            <person name="Thiergart T."/>
            <person name="Pickel B."/>
            <person name="Atanasova L."/>
            <person name="Karlsson M."/>
            <person name="Huettel B."/>
            <person name="Barry K.W."/>
            <person name="Haridas S."/>
            <person name="Chen C."/>
            <person name="Bauer D."/>
            <person name="Andreopoulos W."/>
            <person name="Pangilinan J."/>
            <person name="LaButti K."/>
            <person name="Riley R."/>
            <person name="Lipzen A."/>
            <person name="Clum A."/>
            <person name="Drula E."/>
            <person name="Henrissat B."/>
            <person name="Kohler A."/>
            <person name="Grigoriev I.V."/>
            <person name="Martin F.M."/>
            <person name="Hacquard S."/>
        </authorList>
    </citation>
    <scope>NUCLEOTIDE SEQUENCE</scope>
    <source>
        <strain evidence="3">MPI-CAGE-AT-0021</strain>
    </source>
</reference>
<protein>
    <recommendedName>
        <fullName evidence="5">Secreted protein</fullName>
    </recommendedName>
</protein>
<proteinExistence type="predicted"/>
<sequence>MVLSIASCYGVFAIVLSSFSPYCLFLSPQTGDDSQNQPRHLPVANSKRSGVQCMALCSTYPQRPSVLGKEGKSKSPPCLDNNKPGWPGQQVSVISFRFVLVRLSVRK</sequence>
<feature type="chain" id="PRO_5040336003" description="Secreted protein" evidence="2">
    <location>
        <begin position="26"/>
        <end position="107"/>
    </location>
</feature>
<gene>
    <name evidence="3" type="ORF">B0J13DRAFT_29316</name>
</gene>
<comment type="caution">
    <text evidence="3">The sequence shown here is derived from an EMBL/GenBank/DDBJ whole genome shotgun (WGS) entry which is preliminary data.</text>
</comment>
<dbReference type="Proteomes" id="UP000717696">
    <property type="component" value="Unassembled WGS sequence"/>
</dbReference>
<evidence type="ECO:0000256" key="2">
    <source>
        <dbReference type="SAM" id="SignalP"/>
    </source>
</evidence>
<evidence type="ECO:0008006" key="5">
    <source>
        <dbReference type="Google" id="ProtNLM"/>
    </source>
</evidence>
<keyword evidence="4" id="KW-1185">Reference proteome</keyword>
<evidence type="ECO:0000313" key="4">
    <source>
        <dbReference type="Proteomes" id="UP000717696"/>
    </source>
</evidence>
<keyword evidence="2" id="KW-0732">Signal</keyword>
<feature type="region of interest" description="Disordered" evidence="1">
    <location>
        <begin position="65"/>
        <end position="84"/>
    </location>
</feature>
<dbReference type="AlphaFoldDB" id="A0A9P9JIW3"/>
<name>A0A9P9JIW3_9HYPO</name>
<accession>A0A9P9JIW3</accession>
<feature type="signal peptide" evidence="2">
    <location>
        <begin position="1"/>
        <end position="25"/>
    </location>
</feature>